<keyword evidence="2" id="KW-1185">Reference proteome</keyword>
<dbReference type="Proteomes" id="UP000549971">
    <property type="component" value="Unassembled WGS sequence"/>
</dbReference>
<sequence>MYTTESVKAEVSYRKERLTRDFSRANRSTRARRHLTHLFTRNV</sequence>
<dbReference type="EMBL" id="JACHMY010000001">
    <property type="protein sequence ID" value="MBB5838330.1"/>
    <property type="molecule type" value="Genomic_DNA"/>
</dbReference>
<dbReference type="RefSeq" id="WP_273482244.1">
    <property type="nucleotide sequence ID" value="NZ_JACHMY010000001.1"/>
</dbReference>
<gene>
    <name evidence="1" type="ORF">HDA39_005064</name>
</gene>
<organism evidence="1 2">
    <name type="scientific">Kribbella italica</name>
    <dbReference type="NCBI Taxonomy" id="1540520"/>
    <lineage>
        <taxon>Bacteria</taxon>
        <taxon>Bacillati</taxon>
        <taxon>Actinomycetota</taxon>
        <taxon>Actinomycetes</taxon>
        <taxon>Propionibacteriales</taxon>
        <taxon>Kribbellaceae</taxon>
        <taxon>Kribbella</taxon>
    </lineage>
</organism>
<evidence type="ECO:0000313" key="2">
    <source>
        <dbReference type="Proteomes" id="UP000549971"/>
    </source>
</evidence>
<protein>
    <submittedName>
        <fullName evidence="1">Uncharacterized protein</fullName>
    </submittedName>
</protein>
<comment type="caution">
    <text evidence="1">The sequence shown here is derived from an EMBL/GenBank/DDBJ whole genome shotgun (WGS) entry which is preliminary data.</text>
</comment>
<name>A0A7W9JAU1_9ACTN</name>
<accession>A0A7W9JAU1</accession>
<dbReference type="AlphaFoldDB" id="A0A7W9JAU1"/>
<evidence type="ECO:0000313" key="1">
    <source>
        <dbReference type="EMBL" id="MBB5838330.1"/>
    </source>
</evidence>
<reference evidence="1 2" key="1">
    <citation type="submission" date="2020-08" db="EMBL/GenBank/DDBJ databases">
        <title>Sequencing the genomes of 1000 actinobacteria strains.</title>
        <authorList>
            <person name="Klenk H.-P."/>
        </authorList>
    </citation>
    <scope>NUCLEOTIDE SEQUENCE [LARGE SCALE GENOMIC DNA]</scope>
    <source>
        <strain evidence="1 2">DSM 28967</strain>
    </source>
</reference>
<proteinExistence type="predicted"/>